<reference evidence="1" key="1">
    <citation type="submission" date="2022-01" db="EMBL/GenBank/DDBJ databases">
        <title>Genome Sequence Resource for Two Populations of Ditylenchus destructor, the Migratory Endoparasitic Phytonematode.</title>
        <authorList>
            <person name="Zhang H."/>
            <person name="Lin R."/>
            <person name="Xie B."/>
        </authorList>
    </citation>
    <scope>NUCLEOTIDE SEQUENCE</scope>
    <source>
        <strain evidence="1">BazhouSP</strain>
    </source>
</reference>
<name>A0AAD4QT24_9BILA</name>
<proteinExistence type="predicted"/>
<accession>A0AAD4QT24</accession>
<sequence length="105" mass="12397">MDVDIFCNIPPSNSDSYVLQKSGQYKAQVNFRDISDKSRFRDLMHAFVGQRLLRNYWRMSWNALFKVQSETNENKKDDNFVWKSMEEEAVIGKAKLMRSRVVPSQ</sequence>
<evidence type="ECO:0000313" key="1">
    <source>
        <dbReference type="EMBL" id="KAI1692088.1"/>
    </source>
</evidence>
<dbReference type="EMBL" id="JAKKPZ010000827">
    <property type="protein sequence ID" value="KAI1692088.1"/>
    <property type="molecule type" value="Genomic_DNA"/>
</dbReference>
<dbReference type="AlphaFoldDB" id="A0AAD4QT24"/>
<protein>
    <submittedName>
        <fullName evidence="1">Uncharacterized protein</fullName>
    </submittedName>
</protein>
<organism evidence="1 2">
    <name type="scientific">Ditylenchus destructor</name>
    <dbReference type="NCBI Taxonomy" id="166010"/>
    <lineage>
        <taxon>Eukaryota</taxon>
        <taxon>Metazoa</taxon>
        <taxon>Ecdysozoa</taxon>
        <taxon>Nematoda</taxon>
        <taxon>Chromadorea</taxon>
        <taxon>Rhabditida</taxon>
        <taxon>Tylenchina</taxon>
        <taxon>Tylenchomorpha</taxon>
        <taxon>Sphaerularioidea</taxon>
        <taxon>Anguinidae</taxon>
        <taxon>Anguininae</taxon>
        <taxon>Ditylenchus</taxon>
    </lineage>
</organism>
<evidence type="ECO:0000313" key="2">
    <source>
        <dbReference type="Proteomes" id="UP001201812"/>
    </source>
</evidence>
<dbReference type="Proteomes" id="UP001201812">
    <property type="component" value="Unassembled WGS sequence"/>
</dbReference>
<keyword evidence="2" id="KW-1185">Reference proteome</keyword>
<comment type="caution">
    <text evidence="1">The sequence shown here is derived from an EMBL/GenBank/DDBJ whole genome shotgun (WGS) entry which is preliminary data.</text>
</comment>
<gene>
    <name evidence="1" type="ORF">DdX_21446</name>
</gene>